<keyword evidence="3" id="KW-1185">Reference proteome</keyword>
<feature type="non-terminal residue" evidence="2">
    <location>
        <position position="256"/>
    </location>
</feature>
<dbReference type="AlphaFoldDB" id="A0A815LN59"/>
<protein>
    <submittedName>
        <fullName evidence="2">Uncharacterized protein</fullName>
    </submittedName>
</protein>
<sequence>MHLEVLHTSIEMTSNSEIITAAFCLTHCWKNKSILEKLNFVGTSRNVHGTIYTPIFRSDFNRHFQKVNNMALEVHQQEQIQVSTIGDTGVVAVAQRSTIEMGMPRNTSKLAFIRNTYPAHYNHVVRNMNSINYQTNTKAKHSMRGGHFLLYRYIISLAIILCLVFGVISIYVKGCASVPFILTVVYIAISIYNIVIYIKNRPLLNPLLAIQVPRDILPEFMNEFYTVPINATVLTGAIAAFVNPAVIAAAVRKDNV</sequence>
<dbReference type="EMBL" id="CAJNOR010003425">
    <property type="protein sequence ID" value="CAF1412655.1"/>
    <property type="molecule type" value="Genomic_DNA"/>
</dbReference>
<dbReference type="Proteomes" id="UP000663828">
    <property type="component" value="Unassembled WGS sequence"/>
</dbReference>
<name>A0A815LN59_ADIRI</name>
<evidence type="ECO:0000256" key="1">
    <source>
        <dbReference type="SAM" id="Phobius"/>
    </source>
</evidence>
<keyword evidence="1" id="KW-0472">Membrane</keyword>
<comment type="caution">
    <text evidence="2">The sequence shown here is derived from an EMBL/GenBank/DDBJ whole genome shotgun (WGS) entry which is preliminary data.</text>
</comment>
<reference evidence="2" key="1">
    <citation type="submission" date="2021-02" db="EMBL/GenBank/DDBJ databases">
        <authorList>
            <person name="Nowell W R."/>
        </authorList>
    </citation>
    <scope>NUCLEOTIDE SEQUENCE</scope>
</reference>
<feature type="transmembrane region" description="Helical" evidence="1">
    <location>
        <begin position="150"/>
        <end position="172"/>
    </location>
</feature>
<keyword evidence="1" id="KW-0812">Transmembrane</keyword>
<proteinExistence type="predicted"/>
<organism evidence="2 3">
    <name type="scientific">Adineta ricciae</name>
    <name type="common">Rotifer</name>
    <dbReference type="NCBI Taxonomy" id="249248"/>
    <lineage>
        <taxon>Eukaryota</taxon>
        <taxon>Metazoa</taxon>
        <taxon>Spiralia</taxon>
        <taxon>Gnathifera</taxon>
        <taxon>Rotifera</taxon>
        <taxon>Eurotatoria</taxon>
        <taxon>Bdelloidea</taxon>
        <taxon>Adinetida</taxon>
        <taxon>Adinetidae</taxon>
        <taxon>Adineta</taxon>
    </lineage>
</organism>
<accession>A0A815LN59</accession>
<evidence type="ECO:0000313" key="3">
    <source>
        <dbReference type="Proteomes" id="UP000663828"/>
    </source>
</evidence>
<gene>
    <name evidence="2" type="ORF">XAT740_LOCUS34759</name>
</gene>
<feature type="transmembrane region" description="Helical" evidence="1">
    <location>
        <begin position="178"/>
        <end position="198"/>
    </location>
</feature>
<keyword evidence="1" id="KW-1133">Transmembrane helix</keyword>
<evidence type="ECO:0000313" key="2">
    <source>
        <dbReference type="EMBL" id="CAF1412655.1"/>
    </source>
</evidence>